<dbReference type="InterPro" id="IPR050678">
    <property type="entry name" value="DNA_Partitioning_ATPase"/>
</dbReference>
<proteinExistence type="predicted"/>
<evidence type="ECO:0000259" key="1">
    <source>
        <dbReference type="Pfam" id="PF13614"/>
    </source>
</evidence>
<dbReference type="InterPro" id="IPR025669">
    <property type="entry name" value="AAA_dom"/>
</dbReference>
<dbReference type="EMBL" id="BJYZ01000019">
    <property type="protein sequence ID" value="GEO40090.1"/>
    <property type="molecule type" value="Genomic_DNA"/>
</dbReference>
<protein>
    <submittedName>
        <fullName evidence="2">Putative cobyrinic acid a,c-diamide synthase</fullName>
    </submittedName>
</protein>
<dbReference type="AlphaFoldDB" id="A0A512DV26"/>
<dbReference type="InterPro" id="IPR027417">
    <property type="entry name" value="P-loop_NTPase"/>
</dbReference>
<dbReference type="Pfam" id="PF13614">
    <property type="entry name" value="AAA_31"/>
    <property type="match status" value="1"/>
</dbReference>
<dbReference type="Proteomes" id="UP000321523">
    <property type="component" value="Unassembled WGS sequence"/>
</dbReference>
<dbReference type="CDD" id="cd02042">
    <property type="entry name" value="ParAB_family"/>
    <property type="match status" value="1"/>
</dbReference>
<feature type="domain" description="AAA" evidence="1">
    <location>
        <begin position="55"/>
        <end position="232"/>
    </location>
</feature>
<gene>
    <name evidence="2" type="ORF">SAE02_42380</name>
</gene>
<sequence>MARAAKKKAEAADAVPIEDFTAEQSVDTSTKAAAKPLAKSVGKSTKASAPKRAFVLAVTNLKGGVAKTTTACNVGWGLTDSGLSCLIVDLDMQANATSDLGFDISQIQESGLSMAAVLRGQHDMDDILLQYSDTNLWVAPSAKALTDVERQLSTEIGGEKRLFQKVSSVSGRFDVVIFDCGPNLNLLTINALSMADFLIIPVQTEYLAAHGTLSLLDTVSQVRDNYNPGLTILPILPTMFSERNSQEQATLGELRQLVSDIVPIFDPVPRATVFSKASASGHPALRASGRSKAVGTYRNYVKMILSKMKAARTSSKQAD</sequence>
<evidence type="ECO:0000313" key="2">
    <source>
        <dbReference type="EMBL" id="GEO40090.1"/>
    </source>
</evidence>
<name>A0A512DV26_9PROT</name>
<dbReference type="RefSeq" id="WP_052831912.1">
    <property type="nucleotide sequence ID" value="NZ_BJYZ01000019.1"/>
</dbReference>
<evidence type="ECO:0000313" key="3">
    <source>
        <dbReference type="Proteomes" id="UP000321523"/>
    </source>
</evidence>
<dbReference type="PANTHER" id="PTHR13696">
    <property type="entry name" value="P-LOOP CONTAINING NUCLEOSIDE TRIPHOSPHATE HYDROLASE"/>
    <property type="match status" value="1"/>
</dbReference>
<dbReference type="SUPFAM" id="SSF52540">
    <property type="entry name" value="P-loop containing nucleoside triphosphate hydrolases"/>
    <property type="match status" value="1"/>
</dbReference>
<reference evidence="2 3" key="1">
    <citation type="submission" date="2019-07" db="EMBL/GenBank/DDBJ databases">
        <title>Whole genome shotgun sequence of Skermanella aerolata NBRC 106429.</title>
        <authorList>
            <person name="Hosoyama A."/>
            <person name="Uohara A."/>
            <person name="Ohji S."/>
            <person name="Ichikawa N."/>
        </authorList>
    </citation>
    <scope>NUCLEOTIDE SEQUENCE [LARGE SCALE GENOMIC DNA]</scope>
    <source>
        <strain evidence="2 3">NBRC 106429</strain>
    </source>
</reference>
<dbReference type="Gene3D" id="3.40.50.300">
    <property type="entry name" value="P-loop containing nucleotide triphosphate hydrolases"/>
    <property type="match status" value="1"/>
</dbReference>
<accession>A0A512DV26</accession>
<organism evidence="2 3">
    <name type="scientific">Skermanella aerolata</name>
    <dbReference type="NCBI Taxonomy" id="393310"/>
    <lineage>
        <taxon>Bacteria</taxon>
        <taxon>Pseudomonadati</taxon>
        <taxon>Pseudomonadota</taxon>
        <taxon>Alphaproteobacteria</taxon>
        <taxon>Rhodospirillales</taxon>
        <taxon>Azospirillaceae</taxon>
        <taxon>Skermanella</taxon>
    </lineage>
</organism>
<dbReference type="OrthoDB" id="9815116at2"/>
<comment type="caution">
    <text evidence="2">The sequence shown here is derived from an EMBL/GenBank/DDBJ whole genome shotgun (WGS) entry which is preliminary data.</text>
</comment>
<dbReference type="PANTHER" id="PTHR13696:SF99">
    <property type="entry name" value="COBYRINIC ACID AC-DIAMIDE SYNTHASE"/>
    <property type="match status" value="1"/>
</dbReference>
<keyword evidence="3" id="KW-1185">Reference proteome</keyword>